<proteinExistence type="predicted"/>
<reference evidence="2" key="1">
    <citation type="submission" date="2016-04" db="EMBL/GenBank/DDBJ databases">
        <authorList>
            <person name="Calderon-Fernandez G.M.Sr."/>
        </authorList>
    </citation>
    <scope>NUCLEOTIDE SEQUENCE</scope>
    <source>
        <strain evidence="2">Int1</strain>
        <tissue evidence="2">Integument</tissue>
    </source>
</reference>
<reference evidence="2" key="2">
    <citation type="journal article" date="2017" name="J. Med. Entomol.">
        <title>Transcriptome Analysis of the Triatoma infestans (Hemiptera: Reduviidae) Integument.</title>
        <authorList>
            <person name="Calderon-Fernandez G.M."/>
            <person name="Moriconi D.E."/>
            <person name="Dulbecco A.B."/>
            <person name="Juarez M.P."/>
        </authorList>
    </citation>
    <scope>NUCLEOTIDE SEQUENCE</scope>
    <source>
        <strain evidence="2">Int1</strain>
        <tissue evidence="2">Integument</tissue>
    </source>
</reference>
<protein>
    <submittedName>
        <fullName evidence="2">Pol polyprotein</fullName>
    </submittedName>
</protein>
<sequence length="102" mass="11742">TVDTLKQIMTRVDKEIIFHIYKCLPPTLSNHIMIFDPSTLDEVRNVIYNKCSFIVANLNSSGPKRPNQPFRKPTPYNQPNSPQDSILHGKRTLRILTHALRS</sequence>
<organism evidence="2">
    <name type="scientific">Triatoma infestans</name>
    <name type="common">Assassin bug</name>
    <dbReference type="NCBI Taxonomy" id="30076"/>
    <lineage>
        <taxon>Eukaryota</taxon>
        <taxon>Metazoa</taxon>
        <taxon>Ecdysozoa</taxon>
        <taxon>Arthropoda</taxon>
        <taxon>Hexapoda</taxon>
        <taxon>Insecta</taxon>
        <taxon>Pterygota</taxon>
        <taxon>Neoptera</taxon>
        <taxon>Paraneoptera</taxon>
        <taxon>Hemiptera</taxon>
        <taxon>Heteroptera</taxon>
        <taxon>Panheteroptera</taxon>
        <taxon>Cimicomorpha</taxon>
        <taxon>Reduviidae</taxon>
        <taxon>Triatominae</taxon>
        <taxon>Triatoma</taxon>
    </lineage>
</organism>
<dbReference type="EMBL" id="GEMB01002613">
    <property type="protein sequence ID" value="JAS00576.1"/>
    <property type="molecule type" value="Transcribed_RNA"/>
</dbReference>
<dbReference type="AlphaFoldDB" id="A0A161MH27"/>
<evidence type="ECO:0000256" key="1">
    <source>
        <dbReference type="SAM" id="MobiDB-lite"/>
    </source>
</evidence>
<name>A0A161MH27_TRIIF</name>
<feature type="region of interest" description="Disordered" evidence="1">
    <location>
        <begin position="58"/>
        <end position="88"/>
    </location>
</feature>
<evidence type="ECO:0000313" key="2">
    <source>
        <dbReference type="EMBL" id="JAS00576.1"/>
    </source>
</evidence>
<feature type="non-terminal residue" evidence="2">
    <location>
        <position position="1"/>
    </location>
</feature>
<feature type="compositionally biased region" description="Polar residues" evidence="1">
    <location>
        <begin position="75"/>
        <end position="84"/>
    </location>
</feature>
<accession>A0A161MH27</accession>